<feature type="domain" description="Symplekin C-terminal" evidence="2">
    <location>
        <begin position="915"/>
        <end position="1089"/>
    </location>
</feature>
<gene>
    <name evidence="3" type="ORF">M0811_13967</name>
</gene>
<evidence type="ECO:0000313" key="4">
    <source>
        <dbReference type="Proteomes" id="UP001149090"/>
    </source>
</evidence>
<evidence type="ECO:0000256" key="1">
    <source>
        <dbReference type="SAM" id="MobiDB-lite"/>
    </source>
</evidence>
<organism evidence="3 4">
    <name type="scientific">Anaeramoeba ignava</name>
    <name type="common">Anaerobic marine amoeba</name>
    <dbReference type="NCBI Taxonomy" id="1746090"/>
    <lineage>
        <taxon>Eukaryota</taxon>
        <taxon>Metamonada</taxon>
        <taxon>Anaeramoebidae</taxon>
        <taxon>Anaeramoeba</taxon>
    </lineage>
</organism>
<dbReference type="EMBL" id="JAPDFW010000007">
    <property type="protein sequence ID" value="KAJ5080586.1"/>
    <property type="molecule type" value="Genomic_DNA"/>
</dbReference>
<dbReference type="InterPro" id="IPR011989">
    <property type="entry name" value="ARM-like"/>
</dbReference>
<dbReference type="InterPro" id="IPR022075">
    <property type="entry name" value="Symplekin_C"/>
</dbReference>
<dbReference type="Gene3D" id="1.25.10.10">
    <property type="entry name" value="Leucine-rich Repeat Variant"/>
    <property type="match status" value="1"/>
</dbReference>
<protein>
    <submittedName>
        <fullName evidence="3">Symplekin</fullName>
    </submittedName>
</protein>
<feature type="compositionally biased region" description="Basic and acidic residues" evidence="1">
    <location>
        <begin position="499"/>
        <end position="517"/>
    </location>
</feature>
<comment type="caution">
    <text evidence="3">The sequence shown here is derived from an EMBL/GenBank/DDBJ whole genome shotgun (WGS) entry which is preliminary data.</text>
</comment>
<dbReference type="PANTHER" id="PTHR15245">
    <property type="entry name" value="SYMPLEKIN-RELATED"/>
    <property type="match status" value="1"/>
</dbReference>
<keyword evidence="4" id="KW-1185">Reference proteome</keyword>
<dbReference type="Pfam" id="PF12295">
    <property type="entry name" value="Symplekin_C"/>
    <property type="match status" value="1"/>
</dbReference>
<dbReference type="GO" id="GO:0005847">
    <property type="term" value="C:mRNA cleavage and polyadenylation specificity factor complex"/>
    <property type="evidence" value="ECO:0007669"/>
    <property type="project" value="TreeGrafter"/>
</dbReference>
<feature type="compositionally biased region" description="Low complexity" evidence="1">
    <location>
        <begin position="844"/>
        <end position="861"/>
    </location>
</feature>
<dbReference type="Proteomes" id="UP001149090">
    <property type="component" value="Unassembled WGS sequence"/>
</dbReference>
<evidence type="ECO:0000313" key="3">
    <source>
        <dbReference type="EMBL" id="KAJ5080586.1"/>
    </source>
</evidence>
<sequence length="1120" mass="131047">MELNELIQNISNNNFSAIKTLLENNSNQFIEFIENIFLNYSERIVQIQQFFIETINIEKEDKIEIENENENEIKIKIENQIILHLNKLMELTLKFISEKINSTQIFQIWENHLKIQKLILKRLNKSTTKVTIQIIRVLMNLILLYSPPNTKYLTYIQNDFPEKQANILDQKTNHKNFNVNKISPSHPFLNRILLLEQANNLLKELFIRLNSTTISHTESIVLVNSLFCILEKRDVYCSSIIQQLINFQVMISERNFQHLQSTFSRKNILNLIKSVFLRILGHKSSYIIPWRSKLFEKLIKLKAKQQAETILSNLEQEIPSISHDFSSLHDNLKKRKVEFDYKFRATSTLQEQAKLLSQTKATVIIDQHKEIFTSFAEQIFAQLSPELIANLVIHNLNNLPSQNKLANDIEKSMKKYSKNFLEKQNNQPLQKADTIYSENPFEALNIHLFKRILSDLNRLKQFGYGDLHSTILSKLVCSIRQNSFKCFGEDEEDEDDESLKEKTEKNSEQKTDGELEAQKNGNLEQKQPEQKLDEKLDQNSKSKKRNQIFQSQFKKRNYYTTLFLNYIFDNFHQKYNLAIQWLFEEFGMEQFDCEEQTILTDINFLQTEQECKIAEIRNPTWKIAEMSISVSEIANTSRYNFVLLSILQEMLMKLTPFDRIFTQFFLDIPFITDQAFDFIMKYFQENSTIDFGLDILKNLLFYRYPYQQRCLEILLKLSTSTSSDIRFRAINLIVNTLYSNNNFSGKINAFATESVGTLLDMEPSKATPEYTKSKMDLFLAICGKDFGLLFKLVELFTTSPTFIRSIIYKNAQNLIRRIMNFHKQQQQKQTAESRNDDPEQTPNQDAVPQPQQSQQDGLQSVSDDEEPAQIIQIIQDCSKSSFKLIFKFLYALSENRKMSARLTKVVRNNYSKFKDPHFLIPILNDLTKEEFLRELNNFISLDLNSLKLGIQRLITVQPSPLSPVELLIALHSLEVNQTSVEKIKEVIRKCLENKIIFTQSVFSRAIQQLVDINPVPRLFMVTLIFAQKAYPKMAEFVSKDILTRLILKNVWEDSELWKGFRICLNMIGGHHASSVLLQLPKSQLSDILKIYPDLKQPLLDFITSTDAFIPREIREVIKFI</sequence>
<feature type="compositionally biased region" description="Basic and acidic residues" evidence="1">
    <location>
        <begin position="526"/>
        <end position="540"/>
    </location>
</feature>
<dbReference type="AlphaFoldDB" id="A0A9Q0LV51"/>
<dbReference type="OrthoDB" id="331600at2759"/>
<dbReference type="PANTHER" id="PTHR15245:SF20">
    <property type="entry name" value="SYMPLEKIN"/>
    <property type="match status" value="1"/>
</dbReference>
<reference evidence="3" key="1">
    <citation type="submission" date="2022-10" db="EMBL/GenBank/DDBJ databases">
        <title>Novel sulphate-reducing endosymbionts in the free-living metamonad Anaeramoeba.</title>
        <authorList>
            <person name="Jerlstrom-Hultqvist J."/>
            <person name="Cepicka I."/>
            <person name="Gallot-Lavallee L."/>
            <person name="Salas-Leiva D."/>
            <person name="Curtis B.A."/>
            <person name="Zahonova K."/>
            <person name="Pipaliya S."/>
            <person name="Dacks J."/>
            <person name="Roger A.J."/>
        </authorList>
    </citation>
    <scope>NUCLEOTIDE SEQUENCE</scope>
    <source>
        <strain evidence="3">BMAN</strain>
    </source>
</reference>
<accession>A0A9Q0LV51</accession>
<dbReference type="InterPro" id="IPR021850">
    <property type="entry name" value="Symplekin/Pta1"/>
</dbReference>
<feature type="region of interest" description="Disordered" evidence="1">
    <location>
        <begin position="825"/>
        <end position="861"/>
    </location>
</feature>
<feature type="region of interest" description="Disordered" evidence="1">
    <location>
        <begin position="490"/>
        <end position="546"/>
    </location>
</feature>
<proteinExistence type="predicted"/>
<evidence type="ECO:0000259" key="2">
    <source>
        <dbReference type="Pfam" id="PF12295"/>
    </source>
</evidence>
<name>A0A9Q0LV51_ANAIG</name>